<dbReference type="Gene3D" id="1.10.287.130">
    <property type="match status" value="1"/>
</dbReference>
<evidence type="ECO:0000256" key="8">
    <source>
        <dbReference type="SAM" id="Phobius"/>
    </source>
</evidence>
<comment type="caution">
    <text evidence="10">The sequence shown here is derived from an EMBL/GenBank/DDBJ whole genome shotgun (WGS) entry which is preliminary data.</text>
</comment>
<keyword evidence="6" id="KW-0067">ATP-binding</keyword>
<evidence type="ECO:0000313" key="11">
    <source>
        <dbReference type="Proteomes" id="UP000654279"/>
    </source>
</evidence>
<evidence type="ECO:0000256" key="4">
    <source>
        <dbReference type="ARBA" id="ARBA00022741"/>
    </source>
</evidence>
<evidence type="ECO:0000259" key="9">
    <source>
        <dbReference type="PROSITE" id="PS50109"/>
    </source>
</evidence>
<feature type="transmembrane region" description="Helical" evidence="8">
    <location>
        <begin position="12"/>
        <end position="34"/>
    </location>
</feature>
<dbReference type="PRINTS" id="PR00344">
    <property type="entry name" value="BCTRLSENSOR"/>
</dbReference>
<keyword evidence="5" id="KW-0418">Kinase</keyword>
<dbReference type="PANTHER" id="PTHR44936">
    <property type="entry name" value="SENSOR PROTEIN CREC"/>
    <property type="match status" value="1"/>
</dbReference>
<dbReference type="InterPro" id="IPR005467">
    <property type="entry name" value="His_kinase_dom"/>
</dbReference>
<dbReference type="Pfam" id="PF02518">
    <property type="entry name" value="HATPase_c"/>
    <property type="match status" value="1"/>
</dbReference>
<dbReference type="SUPFAM" id="SSF55874">
    <property type="entry name" value="ATPase domain of HSP90 chaperone/DNA topoisomerase II/histidine kinase"/>
    <property type="match status" value="1"/>
</dbReference>
<evidence type="ECO:0000313" key="10">
    <source>
        <dbReference type="EMBL" id="MBC8528619.1"/>
    </source>
</evidence>
<keyword evidence="8" id="KW-0472">Membrane</keyword>
<evidence type="ECO:0000256" key="1">
    <source>
        <dbReference type="ARBA" id="ARBA00000085"/>
    </source>
</evidence>
<keyword evidence="4" id="KW-0547">Nucleotide-binding</keyword>
<evidence type="ECO:0000256" key="7">
    <source>
        <dbReference type="ARBA" id="ARBA00023012"/>
    </source>
</evidence>
<keyword evidence="11" id="KW-1185">Reference proteome</keyword>
<reference evidence="10" key="1">
    <citation type="submission" date="2020-08" db="EMBL/GenBank/DDBJ databases">
        <title>Genome public.</title>
        <authorList>
            <person name="Liu C."/>
            <person name="Sun Q."/>
        </authorList>
    </citation>
    <scope>NUCLEOTIDE SEQUENCE</scope>
    <source>
        <strain evidence="10">NSJ-44</strain>
    </source>
</reference>
<dbReference type="AlphaFoldDB" id="A0A926HLM2"/>
<proteinExistence type="predicted"/>
<feature type="transmembrane region" description="Helical" evidence="8">
    <location>
        <begin position="40"/>
        <end position="64"/>
    </location>
</feature>
<sequence>MNKKNLVVRKAVVGMAILAALQVLALGALVILLINDEDIAWLGGAQGALLVAALLVILNGILAVRETMMLWGSRERNEMLIDTVGQMEKLNLTLRAQRHDFLNHLQVLHGLMEMEEYAAADEYIGDIYSDIKRVSRMMRTAQPAVNALLQAKAGDCEQKGLQFELQVGTRLEHLAIEPWALCRVLGNLIDNAAEAVMLAQCKGTILVELSEDLKSYRISVHNNGPEIPASLREQIFKPGFSTKGDERGMGLAIVSHILEENGGSIALQSDGNGTTFSLRLPKA</sequence>
<keyword evidence="3" id="KW-0808">Transferase</keyword>
<dbReference type="GO" id="GO:0005524">
    <property type="term" value="F:ATP binding"/>
    <property type="evidence" value="ECO:0007669"/>
    <property type="project" value="UniProtKB-KW"/>
</dbReference>
<dbReference type="InterPro" id="IPR050980">
    <property type="entry name" value="2C_sensor_his_kinase"/>
</dbReference>
<accession>A0A926HLM2</accession>
<dbReference type="PROSITE" id="PS50109">
    <property type="entry name" value="HIS_KIN"/>
    <property type="match status" value="1"/>
</dbReference>
<gene>
    <name evidence="10" type="ORF">H8699_04100</name>
</gene>
<dbReference type="InterPro" id="IPR036890">
    <property type="entry name" value="HATPase_C_sf"/>
</dbReference>
<evidence type="ECO:0000256" key="2">
    <source>
        <dbReference type="ARBA" id="ARBA00012438"/>
    </source>
</evidence>
<feature type="domain" description="Histidine kinase" evidence="9">
    <location>
        <begin position="157"/>
        <end position="283"/>
    </location>
</feature>
<dbReference type="SMART" id="SM00387">
    <property type="entry name" value="HATPase_c"/>
    <property type="match status" value="1"/>
</dbReference>
<protein>
    <recommendedName>
        <fullName evidence="2">histidine kinase</fullName>
        <ecNumber evidence="2">2.7.13.3</ecNumber>
    </recommendedName>
</protein>
<dbReference type="PANTHER" id="PTHR44936:SF10">
    <property type="entry name" value="SENSOR PROTEIN RSTB"/>
    <property type="match status" value="1"/>
</dbReference>
<dbReference type="Gene3D" id="3.30.565.10">
    <property type="entry name" value="Histidine kinase-like ATPase, C-terminal domain"/>
    <property type="match status" value="1"/>
</dbReference>
<dbReference type="RefSeq" id="WP_249284600.1">
    <property type="nucleotide sequence ID" value="NZ_JACRSO010000001.1"/>
</dbReference>
<keyword evidence="8" id="KW-1133">Transmembrane helix</keyword>
<dbReference type="Proteomes" id="UP000654279">
    <property type="component" value="Unassembled WGS sequence"/>
</dbReference>
<keyword evidence="7" id="KW-0902">Two-component regulatory system</keyword>
<comment type="catalytic activity">
    <reaction evidence="1">
        <text>ATP + protein L-histidine = ADP + protein N-phospho-L-histidine.</text>
        <dbReference type="EC" id="2.7.13.3"/>
    </reaction>
</comment>
<dbReference type="GO" id="GO:0000160">
    <property type="term" value="P:phosphorelay signal transduction system"/>
    <property type="evidence" value="ECO:0007669"/>
    <property type="project" value="UniProtKB-KW"/>
</dbReference>
<dbReference type="InterPro" id="IPR003594">
    <property type="entry name" value="HATPase_dom"/>
</dbReference>
<dbReference type="Pfam" id="PF14689">
    <property type="entry name" value="SPOB_a"/>
    <property type="match status" value="1"/>
</dbReference>
<evidence type="ECO:0000256" key="5">
    <source>
        <dbReference type="ARBA" id="ARBA00022777"/>
    </source>
</evidence>
<name>A0A926HLM2_9FIRM</name>
<dbReference type="EC" id="2.7.13.3" evidence="2"/>
<dbReference type="InterPro" id="IPR039506">
    <property type="entry name" value="SPOB_a"/>
</dbReference>
<keyword evidence="8" id="KW-0812">Transmembrane</keyword>
<dbReference type="GO" id="GO:0004673">
    <property type="term" value="F:protein histidine kinase activity"/>
    <property type="evidence" value="ECO:0007669"/>
    <property type="project" value="UniProtKB-EC"/>
</dbReference>
<dbReference type="EMBL" id="JACRSO010000001">
    <property type="protein sequence ID" value="MBC8528619.1"/>
    <property type="molecule type" value="Genomic_DNA"/>
</dbReference>
<evidence type="ECO:0000256" key="3">
    <source>
        <dbReference type="ARBA" id="ARBA00022679"/>
    </source>
</evidence>
<organism evidence="10 11">
    <name type="scientific">Luoshenia tenuis</name>
    <dbReference type="NCBI Taxonomy" id="2763654"/>
    <lineage>
        <taxon>Bacteria</taxon>
        <taxon>Bacillati</taxon>
        <taxon>Bacillota</taxon>
        <taxon>Clostridia</taxon>
        <taxon>Christensenellales</taxon>
        <taxon>Christensenellaceae</taxon>
        <taxon>Luoshenia</taxon>
    </lineage>
</organism>
<dbReference type="InterPro" id="IPR004358">
    <property type="entry name" value="Sig_transdc_His_kin-like_C"/>
</dbReference>
<evidence type="ECO:0000256" key="6">
    <source>
        <dbReference type="ARBA" id="ARBA00022840"/>
    </source>
</evidence>